<accession>A0A8J4M6L6</accession>
<dbReference type="AlphaFoldDB" id="A0A8J4M6L6"/>
<dbReference type="PANTHER" id="PTHR33693">
    <property type="entry name" value="TYPE-5 URACIL-DNA GLYCOSYLASE"/>
    <property type="match status" value="1"/>
</dbReference>
<evidence type="ECO:0000313" key="13">
    <source>
        <dbReference type="EMBL" id="HGC43484.1"/>
    </source>
</evidence>
<reference evidence="13" key="1">
    <citation type="journal article" date="2020" name="mSystems">
        <title>Genome- and Community-Level Interaction Insights into Carbon Utilization and Element Cycling Functions of Hydrothermarchaeota in Hydrothermal Sediment.</title>
        <authorList>
            <person name="Zhou Z."/>
            <person name="Liu Y."/>
            <person name="Xu W."/>
            <person name="Pan J."/>
            <person name="Luo Z.H."/>
            <person name="Li M."/>
        </authorList>
    </citation>
    <scope>NUCLEOTIDE SEQUENCE</scope>
    <source>
        <strain evidence="13">SpSt-997</strain>
    </source>
</reference>
<evidence type="ECO:0000256" key="7">
    <source>
        <dbReference type="ARBA" id="ARBA00022763"/>
    </source>
</evidence>
<dbReference type="Pfam" id="PF03167">
    <property type="entry name" value="UDG"/>
    <property type="match status" value="1"/>
</dbReference>
<keyword evidence="10" id="KW-0411">Iron-sulfur</keyword>
<evidence type="ECO:0000256" key="8">
    <source>
        <dbReference type="ARBA" id="ARBA00022801"/>
    </source>
</evidence>
<evidence type="ECO:0000256" key="6">
    <source>
        <dbReference type="ARBA" id="ARBA00022723"/>
    </source>
</evidence>
<feature type="domain" description="Uracil-DNA glycosylase-like" evidence="12">
    <location>
        <begin position="99"/>
        <end position="251"/>
    </location>
</feature>
<dbReference type="InterPro" id="IPR051536">
    <property type="entry name" value="UDG_Type-4/5"/>
</dbReference>
<comment type="caution">
    <text evidence="13">The sequence shown here is derived from an EMBL/GenBank/DDBJ whole genome shotgun (WGS) entry which is preliminary data.</text>
</comment>
<dbReference type="CDD" id="cd10030">
    <property type="entry name" value="UDG-F4_TTUDGA_SPO1dp_like"/>
    <property type="match status" value="1"/>
</dbReference>
<keyword evidence="5" id="KW-0004">4Fe-4S</keyword>
<dbReference type="EC" id="3.2.2.27" evidence="3"/>
<evidence type="ECO:0000256" key="11">
    <source>
        <dbReference type="ARBA" id="ARBA00023204"/>
    </source>
</evidence>
<keyword evidence="6" id="KW-0479">Metal-binding</keyword>
<dbReference type="SMART" id="SM00987">
    <property type="entry name" value="UreE_C"/>
    <property type="match status" value="1"/>
</dbReference>
<evidence type="ECO:0000256" key="5">
    <source>
        <dbReference type="ARBA" id="ARBA00022485"/>
    </source>
</evidence>
<evidence type="ECO:0000256" key="1">
    <source>
        <dbReference type="ARBA" id="ARBA00001400"/>
    </source>
</evidence>
<dbReference type="InterPro" id="IPR005273">
    <property type="entry name" value="Ura-DNA_glyco_family4"/>
</dbReference>
<proteinExistence type="inferred from homology"/>
<keyword evidence="8" id="KW-0378">Hydrolase</keyword>
<comment type="similarity">
    <text evidence="2">Belongs to the uracil-DNA glycosylase (UDG) superfamily. Type 4 (UDGa) family.</text>
</comment>
<comment type="catalytic activity">
    <reaction evidence="1">
        <text>Hydrolyzes single-stranded DNA or mismatched double-stranded DNA and polynucleotides, releasing free uracil.</text>
        <dbReference type="EC" id="3.2.2.27"/>
    </reaction>
</comment>
<sequence length="267" mass="28127">MNLWSALRLQFEWGADEALEETARDRLCVAAPPPQSLTHPPAAPTPPALSVGARVAPAAPALTRAVAAAESATTLAELRAALAAFEGCALRDTATHLVFSDGNPAARLMLIGEAPGAEEDRAGLPFVGPSGQLLDRMLASIGIDRTRCLITNLIPWRPPGNRNPSDTEVALCLPFLHRHIALARPRHLLLLGGLASKALLGGKTGITRLRGTWREVAIPGLAAPIPALATYHPAYLLRMPGAKRAAWADLLALRRRLDAAAAAPSVP</sequence>
<dbReference type="NCBIfam" id="TIGR00758">
    <property type="entry name" value="UDG_fam4"/>
    <property type="match status" value="1"/>
</dbReference>
<organism evidence="13">
    <name type="scientific">Acidicaldus sp</name>
    <dbReference type="NCBI Taxonomy" id="1872105"/>
    <lineage>
        <taxon>Bacteria</taxon>
        <taxon>Pseudomonadati</taxon>
        <taxon>Pseudomonadota</taxon>
        <taxon>Alphaproteobacteria</taxon>
        <taxon>Acetobacterales</taxon>
        <taxon>Acetobacteraceae</taxon>
        <taxon>Acidicaldus</taxon>
    </lineage>
</organism>
<keyword evidence="11" id="KW-0234">DNA repair</keyword>
<name>A0A8J4M6L6_9PROT</name>
<dbReference type="SUPFAM" id="SSF52141">
    <property type="entry name" value="Uracil-DNA glycosylase-like"/>
    <property type="match status" value="1"/>
</dbReference>
<evidence type="ECO:0000256" key="10">
    <source>
        <dbReference type="ARBA" id="ARBA00023014"/>
    </source>
</evidence>
<gene>
    <name evidence="13" type="ORF">ENY07_09750</name>
</gene>
<keyword evidence="7" id="KW-0227">DNA damage</keyword>
<evidence type="ECO:0000259" key="12">
    <source>
        <dbReference type="SMART" id="SM00986"/>
    </source>
</evidence>
<dbReference type="GO" id="GO:0046872">
    <property type="term" value="F:metal ion binding"/>
    <property type="evidence" value="ECO:0007669"/>
    <property type="project" value="UniProtKB-KW"/>
</dbReference>
<evidence type="ECO:0000256" key="3">
    <source>
        <dbReference type="ARBA" id="ARBA00012030"/>
    </source>
</evidence>
<dbReference type="Gene3D" id="3.40.470.10">
    <property type="entry name" value="Uracil-DNA glycosylase-like domain"/>
    <property type="match status" value="1"/>
</dbReference>
<dbReference type="EMBL" id="DTQM01000188">
    <property type="protein sequence ID" value="HGC43484.1"/>
    <property type="molecule type" value="Genomic_DNA"/>
</dbReference>
<evidence type="ECO:0000256" key="2">
    <source>
        <dbReference type="ARBA" id="ARBA00006521"/>
    </source>
</evidence>
<dbReference type="InterPro" id="IPR005122">
    <property type="entry name" value="Uracil-DNA_glycosylase-like"/>
</dbReference>
<dbReference type="SMART" id="SM00986">
    <property type="entry name" value="UDG"/>
    <property type="match status" value="1"/>
</dbReference>
<dbReference type="InterPro" id="IPR036895">
    <property type="entry name" value="Uracil-DNA_glycosylase-like_sf"/>
</dbReference>
<dbReference type="GO" id="GO:0006281">
    <property type="term" value="P:DNA repair"/>
    <property type="evidence" value="ECO:0007669"/>
    <property type="project" value="UniProtKB-KW"/>
</dbReference>
<dbReference type="GO" id="GO:0004844">
    <property type="term" value="F:uracil DNA N-glycosylase activity"/>
    <property type="evidence" value="ECO:0007669"/>
    <property type="project" value="UniProtKB-EC"/>
</dbReference>
<dbReference type="PANTHER" id="PTHR33693:SF1">
    <property type="entry name" value="TYPE-4 URACIL-DNA GLYCOSYLASE"/>
    <property type="match status" value="1"/>
</dbReference>
<keyword evidence="9" id="KW-0408">Iron</keyword>
<evidence type="ECO:0000256" key="4">
    <source>
        <dbReference type="ARBA" id="ARBA00019403"/>
    </source>
</evidence>
<dbReference type="GO" id="GO:0051539">
    <property type="term" value="F:4 iron, 4 sulfur cluster binding"/>
    <property type="evidence" value="ECO:0007669"/>
    <property type="project" value="UniProtKB-KW"/>
</dbReference>
<protein>
    <recommendedName>
        <fullName evidence="4">Type-4 uracil-DNA glycosylase</fullName>
        <ecNumber evidence="3">3.2.2.27</ecNumber>
    </recommendedName>
</protein>
<evidence type="ECO:0000256" key="9">
    <source>
        <dbReference type="ARBA" id="ARBA00023004"/>
    </source>
</evidence>